<gene>
    <name evidence="3" type="ORF">SAMN06265350_104200</name>
</gene>
<dbReference type="RefSeq" id="WP_317131199.1">
    <property type="nucleotide sequence ID" value="NZ_FXSZ01000004.1"/>
</dbReference>
<feature type="domain" description="Sulfatase-modifying factor enzyme-like" evidence="2">
    <location>
        <begin position="59"/>
        <end position="357"/>
    </location>
</feature>
<dbReference type="InterPro" id="IPR042095">
    <property type="entry name" value="SUMF_sf"/>
</dbReference>
<dbReference type="Pfam" id="PF03781">
    <property type="entry name" value="FGE-sulfatase"/>
    <property type="match status" value="1"/>
</dbReference>
<dbReference type="InterPro" id="IPR016187">
    <property type="entry name" value="CTDL_fold"/>
</dbReference>
<feature type="signal peptide" evidence="1">
    <location>
        <begin position="1"/>
        <end position="22"/>
    </location>
</feature>
<feature type="chain" id="PRO_5021799411" evidence="1">
    <location>
        <begin position="23"/>
        <end position="487"/>
    </location>
</feature>
<proteinExistence type="predicted"/>
<dbReference type="Proteomes" id="UP000315971">
    <property type="component" value="Unassembled WGS sequence"/>
</dbReference>
<accession>A0A521CP75</accession>
<dbReference type="PROSITE" id="PS51257">
    <property type="entry name" value="PROKAR_LIPOPROTEIN"/>
    <property type="match status" value="1"/>
</dbReference>
<reference evidence="3 4" key="1">
    <citation type="submission" date="2017-05" db="EMBL/GenBank/DDBJ databases">
        <authorList>
            <person name="Varghese N."/>
            <person name="Submissions S."/>
        </authorList>
    </citation>
    <scope>NUCLEOTIDE SEQUENCE [LARGE SCALE GENOMIC DNA]</scope>
    <source>
        <strain evidence="3 4">DSM 21342</strain>
    </source>
</reference>
<keyword evidence="3" id="KW-0449">Lipoprotein</keyword>
<dbReference type="SUPFAM" id="SSF56436">
    <property type="entry name" value="C-type lectin-like"/>
    <property type="match status" value="1"/>
</dbReference>
<dbReference type="PANTHER" id="PTHR23150:SF19">
    <property type="entry name" value="FORMYLGLYCINE-GENERATING ENZYME"/>
    <property type="match status" value="1"/>
</dbReference>
<dbReference type="Gene3D" id="3.90.1580.10">
    <property type="entry name" value="paralog of FGE (formylglycine-generating enzyme)"/>
    <property type="match status" value="1"/>
</dbReference>
<dbReference type="EMBL" id="FXSZ01000004">
    <property type="protein sequence ID" value="SMO60470.1"/>
    <property type="molecule type" value="Genomic_DNA"/>
</dbReference>
<evidence type="ECO:0000256" key="1">
    <source>
        <dbReference type="SAM" id="SignalP"/>
    </source>
</evidence>
<dbReference type="InterPro" id="IPR005532">
    <property type="entry name" value="SUMF_dom"/>
</dbReference>
<dbReference type="InterPro" id="IPR051043">
    <property type="entry name" value="Sulfatase_Mod_Factor_Kinase"/>
</dbReference>
<name>A0A521CP75_9SPHI</name>
<keyword evidence="4" id="KW-1185">Reference proteome</keyword>
<organism evidence="3 4">
    <name type="scientific">Solitalea koreensis</name>
    <dbReference type="NCBI Taxonomy" id="543615"/>
    <lineage>
        <taxon>Bacteria</taxon>
        <taxon>Pseudomonadati</taxon>
        <taxon>Bacteroidota</taxon>
        <taxon>Sphingobacteriia</taxon>
        <taxon>Sphingobacteriales</taxon>
        <taxon>Sphingobacteriaceae</taxon>
        <taxon>Solitalea</taxon>
    </lineage>
</organism>
<dbReference type="AlphaFoldDB" id="A0A521CP75"/>
<sequence length="487" mass="54780">MMKKSTKLLILASVLTLPIAFTGCSKLNKSKSSTTGWNYNDSKNGGFQKVPYKNDKIGPGLVPIEGGTFVMGSIEQDLAYENNNSERRVTVTSFYMDETEVANIDWLEYLYWLGRVYKNNPQVYQQALPDTLVWRNPLAYNEPYVDNYLRHPAFQDYPVVGVSWDQAQAYCIWRTDRANEQILISKGIMKPNTNQAGADNFTTDSYYAGQYEGLVGKGVKNLDPGAANKTRPVRMSDGIMLPGEYRLPTEAEWEYAALSLKGNVKYENIQERKIYPWNGLTQRSAHGKTQGLFLANFKRGKGDNSGVAGYLNDDADITAPVKSYLPNDFGLYNMAGNVNEWVQDVYRPLSFEDVSDLNPFRGNEFKIKAKEKNGNYVKKDSLGRIPRIPDTVKITVDGKHIVKKDDVRGQDDPMEMYGYPATSLITNKSRVYKGGSWNDRAYWLTPGSRRFLAQDSASAEIGFRCAMGRVGPPSIGKTKNKPSFKSK</sequence>
<evidence type="ECO:0000313" key="4">
    <source>
        <dbReference type="Proteomes" id="UP000315971"/>
    </source>
</evidence>
<evidence type="ECO:0000259" key="2">
    <source>
        <dbReference type="Pfam" id="PF03781"/>
    </source>
</evidence>
<protein>
    <submittedName>
        <fullName evidence="3">Gliding motility-associated lipoprotein GldJ/gliding motility-associated lipoprotein GldJ,TIGR03530</fullName>
    </submittedName>
</protein>
<keyword evidence="1" id="KW-0732">Signal</keyword>
<dbReference type="GO" id="GO:0120147">
    <property type="term" value="F:formylglycine-generating oxidase activity"/>
    <property type="evidence" value="ECO:0007669"/>
    <property type="project" value="TreeGrafter"/>
</dbReference>
<dbReference type="PANTHER" id="PTHR23150">
    <property type="entry name" value="SULFATASE MODIFYING FACTOR 1, 2"/>
    <property type="match status" value="1"/>
</dbReference>
<evidence type="ECO:0000313" key="3">
    <source>
        <dbReference type="EMBL" id="SMO60470.1"/>
    </source>
</evidence>